<dbReference type="InterPro" id="IPR037364">
    <property type="entry name" value="Sec23"/>
</dbReference>
<organism evidence="6 7">
    <name type="scientific">Camellia sinensis var. sinensis</name>
    <name type="common">China tea</name>
    <dbReference type="NCBI Taxonomy" id="542762"/>
    <lineage>
        <taxon>Eukaryota</taxon>
        <taxon>Viridiplantae</taxon>
        <taxon>Streptophyta</taxon>
        <taxon>Embryophyta</taxon>
        <taxon>Tracheophyta</taxon>
        <taxon>Spermatophyta</taxon>
        <taxon>Magnoliopsida</taxon>
        <taxon>eudicotyledons</taxon>
        <taxon>Gunneridae</taxon>
        <taxon>Pentapetalae</taxon>
        <taxon>asterids</taxon>
        <taxon>Ericales</taxon>
        <taxon>Theaceae</taxon>
        <taxon>Camellia</taxon>
    </lineage>
</organism>
<keyword evidence="1" id="KW-0256">Endoplasmic reticulum</keyword>
<comment type="similarity">
    <text evidence="1">Belongs to the SEC23/SEC24 family. SEC23 subfamily.</text>
</comment>
<evidence type="ECO:0000259" key="5">
    <source>
        <dbReference type="Pfam" id="PF08033"/>
    </source>
</evidence>
<dbReference type="InterPro" id="IPR036175">
    <property type="entry name" value="Sec23/24_helical_dom_sf"/>
</dbReference>
<dbReference type="InterPro" id="IPR036465">
    <property type="entry name" value="vWFA_dom_sf"/>
</dbReference>
<dbReference type="GO" id="GO:0090110">
    <property type="term" value="P:COPII-coated vesicle cargo loading"/>
    <property type="evidence" value="ECO:0007669"/>
    <property type="project" value="TreeGrafter"/>
</dbReference>
<dbReference type="PANTHER" id="PTHR11141:SF22">
    <property type="entry name" value="PROTEIN TRANSPORT PROTEIN SEC23 G"/>
    <property type="match status" value="1"/>
</dbReference>
<dbReference type="Proteomes" id="UP000306102">
    <property type="component" value="Unassembled WGS sequence"/>
</dbReference>
<dbReference type="GO" id="GO:0005096">
    <property type="term" value="F:GTPase activator activity"/>
    <property type="evidence" value="ECO:0007669"/>
    <property type="project" value="TreeGrafter"/>
</dbReference>
<dbReference type="Pfam" id="PF04815">
    <property type="entry name" value="Sec23_helical"/>
    <property type="match status" value="1"/>
</dbReference>
<dbReference type="SUPFAM" id="SSF81811">
    <property type="entry name" value="Helical domain of Sec23/24"/>
    <property type="match status" value="1"/>
</dbReference>
<comment type="caution">
    <text evidence="6">The sequence shown here is derived from an EMBL/GenBank/DDBJ whole genome shotgun (WGS) entry which is preliminary data.</text>
</comment>
<proteinExistence type="inferred from homology"/>
<name>A0A4S4DKH5_CAMSN</name>
<evidence type="ECO:0000256" key="2">
    <source>
        <dbReference type="SAM" id="MobiDB-lite"/>
    </source>
</evidence>
<feature type="domain" description="Sec23/Sec24 helical" evidence="4">
    <location>
        <begin position="249"/>
        <end position="344"/>
    </location>
</feature>
<evidence type="ECO:0000313" key="6">
    <source>
        <dbReference type="EMBL" id="THG03401.1"/>
    </source>
</evidence>
<dbReference type="InterPro" id="IPR006900">
    <property type="entry name" value="Sec23/24_helical_dom"/>
</dbReference>
<dbReference type="Gene3D" id="1.20.120.730">
    <property type="entry name" value="Sec23/Sec24 helical domain"/>
    <property type="match status" value="1"/>
</dbReference>
<dbReference type="EMBL" id="SDRB02010974">
    <property type="protein sequence ID" value="THG03401.1"/>
    <property type="molecule type" value="Genomic_DNA"/>
</dbReference>
<comment type="subcellular location">
    <subcellularLocation>
        <location evidence="1">Cytoplasmic vesicle</location>
        <location evidence="1">COPII-coated vesicle membrane</location>
        <topology evidence="1">Peripheral membrane protein</topology>
        <orientation evidence="1">Cytoplasmic side</orientation>
    </subcellularLocation>
    <subcellularLocation>
        <location evidence="1">Endoplasmic reticulum membrane</location>
        <topology evidence="1">Peripheral membrane protein</topology>
        <orientation evidence="1">Cytoplasmic side</orientation>
    </subcellularLocation>
</comment>
<accession>A0A4S4DKH5</accession>
<evidence type="ECO:0000259" key="3">
    <source>
        <dbReference type="Pfam" id="PF04811"/>
    </source>
</evidence>
<keyword evidence="1" id="KW-0931">ER-Golgi transport</keyword>
<keyword evidence="1" id="KW-0472">Membrane</keyword>
<comment type="function">
    <text evidence="1">Component of the coat protein complex II (COPII) which promotes the formation of transport vesicles from the endoplasmic reticulum (ER). The coat has two main functions, the physical deformation of the endoplasmic reticulum membrane into vesicles and the selection of cargo molecules.</text>
</comment>
<keyword evidence="1" id="KW-0653">Protein transport</keyword>
<feature type="region of interest" description="Disordered" evidence="2">
    <location>
        <begin position="1"/>
        <end position="48"/>
    </location>
</feature>
<dbReference type="GO" id="GO:0046872">
    <property type="term" value="F:metal ion binding"/>
    <property type="evidence" value="ECO:0007669"/>
    <property type="project" value="UniProtKB-KW"/>
</dbReference>
<keyword evidence="1" id="KW-0862">Zinc</keyword>
<dbReference type="PANTHER" id="PTHR11141">
    <property type="entry name" value="PROTEIN TRANSPORT PROTEIN SEC23"/>
    <property type="match status" value="1"/>
</dbReference>
<keyword evidence="1" id="KW-0813">Transport</keyword>
<feature type="compositionally biased region" description="Low complexity" evidence="2">
    <location>
        <begin position="13"/>
        <end position="30"/>
    </location>
</feature>
<dbReference type="SUPFAM" id="SSF81995">
    <property type="entry name" value="beta-sandwich domain of Sec23/24"/>
    <property type="match status" value="1"/>
</dbReference>
<dbReference type="SUPFAM" id="SSF53300">
    <property type="entry name" value="vWA-like"/>
    <property type="match status" value="1"/>
</dbReference>
<keyword evidence="1" id="KW-0963">Cytoplasm</keyword>
<dbReference type="AlphaFoldDB" id="A0A4S4DKH5"/>
<gene>
    <name evidence="6" type="ORF">TEA_029414</name>
</gene>
<protein>
    <recommendedName>
        <fullName evidence="1">Protein transport protein SEC23</fullName>
    </recommendedName>
</protein>
<dbReference type="InterPro" id="IPR012990">
    <property type="entry name" value="Beta-sandwich_Sec23_24"/>
</dbReference>
<dbReference type="InterPro" id="IPR006896">
    <property type="entry name" value="Sec23/24_trunk_dom"/>
</dbReference>
<dbReference type="GO" id="GO:0030127">
    <property type="term" value="C:COPII vesicle coat"/>
    <property type="evidence" value="ECO:0007669"/>
    <property type="project" value="InterPro"/>
</dbReference>
<dbReference type="FunFam" id="2.60.40.1670:FF:000010">
    <property type="entry name" value="Protein transport protein SEC23"/>
    <property type="match status" value="1"/>
</dbReference>
<keyword evidence="1" id="KW-0479">Metal-binding</keyword>
<dbReference type="Gene3D" id="3.40.50.410">
    <property type="entry name" value="von Willebrand factor, type A domain"/>
    <property type="match status" value="1"/>
</dbReference>
<dbReference type="GO" id="GO:0070971">
    <property type="term" value="C:endoplasmic reticulum exit site"/>
    <property type="evidence" value="ECO:0007669"/>
    <property type="project" value="TreeGrafter"/>
</dbReference>
<dbReference type="GO" id="GO:0006886">
    <property type="term" value="P:intracellular protein transport"/>
    <property type="evidence" value="ECO:0007669"/>
    <property type="project" value="InterPro"/>
</dbReference>
<sequence length="355" mass="39872">MLGESFESEQFKKTTTPANPSSKSPSASPISSPPIPPTPDIGHSIRTHRDLNSGHAANYKKSSQFYKQLSQRLMNSSIVLDLFACSLDQVGAAELNAAIESSGGFMMLGESFESEQFKKILRRLFNCDEEGNLKRCFDVTIEIVTTKDVKICGALGSCVSLRKKNSSVSEKEIGEGGTNIWKLGTLTNRTCIAFFFQVSDEQKVQPSFAFFIQFITRYRHGNMGIRKRVMTAARRWVGNNSPKITTRFDQEVAASVAARLAIHKAERNLAHDVIRWLDKMLISFASKFGDYVPENPSTFRLSSNFSLYPQFMCYLQTSQFIDVFNSCPDKTTFFRLMLNRKGVVGSLIMIFSVFE</sequence>
<dbReference type="Pfam" id="PF04811">
    <property type="entry name" value="Sec23_trunk"/>
    <property type="match status" value="1"/>
</dbReference>
<dbReference type="GO" id="GO:0005789">
    <property type="term" value="C:endoplasmic reticulum membrane"/>
    <property type="evidence" value="ECO:0007669"/>
    <property type="project" value="UniProtKB-SubCell"/>
</dbReference>
<keyword evidence="7" id="KW-1185">Reference proteome</keyword>
<evidence type="ECO:0000256" key="1">
    <source>
        <dbReference type="RuleBase" id="RU365030"/>
    </source>
</evidence>
<feature type="domain" description="Sec23/Sec24 beta-sandwich" evidence="5">
    <location>
        <begin position="137"/>
        <end position="237"/>
    </location>
</feature>
<evidence type="ECO:0000259" key="4">
    <source>
        <dbReference type="Pfam" id="PF04815"/>
    </source>
</evidence>
<dbReference type="Gene3D" id="2.60.40.1670">
    <property type="entry name" value="beta-sandwich domain of Sec23/24"/>
    <property type="match status" value="1"/>
</dbReference>
<reference evidence="6 7" key="1">
    <citation type="journal article" date="2018" name="Proc. Natl. Acad. Sci. U.S.A.">
        <title>Draft genome sequence of Camellia sinensis var. sinensis provides insights into the evolution of the tea genome and tea quality.</title>
        <authorList>
            <person name="Wei C."/>
            <person name="Yang H."/>
            <person name="Wang S."/>
            <person name="Zhao J."/>
            <person name="Liu C."/>
            <person name="Gao L."/>
            <person name="Xia E."/>
            <person name="Lu Y."/>
            <person name="Tai Y."/>
            <person name="She G."/>
            <person name="Sun J."/>
            <person name="Cao H."/>
            <person name="Tong W."/>
            <person name="Gao Q."/>
            <person name="Li Y."/>
            <person name="Deng W."/>
            <person name="Jiang X."/>
            <person name="Wang W."/>
            <person name="Chen Q."/>
            <person name="Zhang S."/>
            <person name="Li H."/>
            <person name="Wu J."/>
            <person name="Wang P."/>
            <person name="Li P."/>
            <person name="Shi C."/>
            <person name="Zheng F."/>
            <person name="Jian J."/>
            <person name="Huang B."/>
            <person name="Shan D."/>
            <person name="Shi M."/>
            <person name="Fang C."/>
            <person name="Yue Y."/>
            <person name="Li F."/>
            <person name="Li D."/>
            <person name="Wei S."/>
            <person name="Han B."/>
            <person name="Jiang C."/>
            <person name="Yin Y."/>
            <person name="Xia T."/>
            <person name="Zhang Z."/>
            <person name="Bennetzen J.L."/>
            <person name="Zhao S."/>
            <person name="Wan X."/>
        </authorList>
    </citation>
    <scope>NUCLEOTIDE SEQUENCE [LARGE SCALE GENOMIC DNA]</scope>
    <source>
        <strain evidence="7">cv. Shuchazao</strain>
        <tissue evidence="6">Leaf</tissue>
    </source>
</reference>
<dbReference type="Pfam" id="PF08033">
    <property type="entry name" value="Sec23_BS"/>
    <property type="match status" value="1"/>
</dbReference>
<keyword evidence="1" id="KW-0968">Cytoplasmic vesicle</keyword>
<dbReference type="STRING" id="542762.A0A4S4DKH5"/>
<evidence type="ECO:0000313" key="7">
    <source>
        <dbReference type="Proteomes" id="UP000306102"/>
    </source>
</evidence>
<feature type="domain" description="Sec23/Sec24 trunk" evidence="3">
    <location>
        <begin position="47"/>
        <end position="124"/>
    </location>
</feature>